<feature type="transmembrane region" description="Helical" evidence="2">
    <location>
        <begin position="144"/>
        <end position="163"/>
    </location>
</feature>
<dbReference type="STRING" id="1396821.SAMN05444515_103152"/>
<sequence length="306" mass="34369">MELMENEHQLWFTRRNGEVRGPYPERLIRSYLLLGRLRMDDEVSLDQQRWYALRSQPHLIPVEFYDTDTPEGRERLLQAKRREDERSPERRARPYPDELSSQTDQRAGDRRRPEPPELVSHRYQRVQLLQSPKPSSNLPQGPRLWIGLAVGLLGLLLLLWLGMDRQEPDAAADCLAPAQPGVNWSYCRMVGMDLRGQDLTGANLSNADLLGAKLSEARLVGADLGYADLRRARLDRADLSGARLTGAMLQETVLTDTRLAGADLSHADLRGARLDHADLTGAILSRTLWTDGRVCASGSIGTCESP</sequence>
<dbReference type="InterPro" id="IPR051082">
    <property type="entry name" value="Pentapeptide-BTB/POZ_domain"/>
</dbReference>
<dbReference type="InterPro" id="IPR001646">
    <property type="entry name" value="5peptide_repeat"/>
</dbReference>
<evidence type="ECO:0000256" key="1">
    <source>
        <dbReference type="SAM" id="MobiDB-lite"/>
    </source>
</evidence>
<organism evidence="3 4">
    <name type="scientific">Ectothiorhodospira marina</name>
    <dbReference type="NCBI Taxonomy" id="1396821"/>
    <lineage>
        <taxon>Bacteria</taxon>
        <taxon>Pseudomonadati</taxon>
        <taxon>Pseudomonadota</taxon>
        <taxon>Gammaproteobacteria</taxon>
        <taxon>Chromatiales</taxon>
        <taxon>Ectothiorhodospiraceae</taxon>
        <taxon>Ectothiorhodospira</taxon>
    </lineage>
</organism>
<gene>
    <name evidence="3" type="ORF">SAMN05444515_103152</name>
</gene>
<dbReference type="Pfam" id="PF00805">
    <property type="entry name" value="Pentapeptide"/>
    <property type="match status" value="2"/>
</dbReference>
<dbReference type="SUPFAM" id="SSF141571">
    <property type="entry name" value="Pentapeptide repeat-like"/>
    <property type="match status" value="1"/>
</dbReference>
<dbReference type="OrthoDB" id="7304622at2"/>
<evidence type="ECO:0000313" key="4">
    <source>
        <dbReference type="Proteomes" id="UP000199256"/>
    </source>
</evidence>
<dbReference type="Gene3D" id="2.160.20.80">
    <property type="entry name" value="E3 ubiquitin-protein ligase SopA"/>
    <property type="match status" value="1"/>
</dbReference>
<protein>
    <submittedName>
        <fullName evidence="3">Pentapeptide repeat-containing protein</fullName>
    </submittedName>
</protein>
<keyword evidence="2" id="KW-0472">Membrane</keyword>
<dbReference type="Proteomes" id="UP000199256">
    <property type="component" value="Unassembled WGS sequence"/>
</dbReference>
<keyword evidence="2" id="KW-0812">Transmembrane</keyword>
<accession>A0A1H7IHM1</accession>
<feature type="compositionally biased region" description="Basic and acidic residues" evidence="1">
    <location>
        <begin position="106"/>
        <end position="115"/>
    </location>
</feature>
<reference evidence="4" key="1">
    <citation type="submission" date="2016-10" db="EMBL/GenBank/DDBJ databases">
        <authorList>
            <person name="Varghese N."/>
            <person name="Submissions S."/>
        </authorList>
    </citation>
    <scope>NUCLEOTIDE SEQUENCE [LARGE SCALE GENOMIC DNA]</scope>
    <source>
        <strain evidence="4">DSM 241</strain>
    </source>
</reference>
<dbReference type="AlphaFoldDB" id="A0A1H7IHM1"/>
<evidence type="ECO:0000313" key="3">
    <source>
        <dbReference type="EMBL" id="SEK61969.1"/>
    </source>
</evidence>
<keyword evidence="2" id="KW-1133">Transmembrane helix</keyword>
<dbReference type="PANTHER" id="PTHR14136:SF17">
    <property type="entry name" value="BTB_POZ DOMAIN-CONTAINING PROTEIN KCTD9"/>
    <property type="match status" value="1"/>
</dbReference>
<dbReference type="PANTHER" id="PTHR14136">
    <property type="entry name" value="BTB_POZ DOMAIN-CONTAINING PROTEIN KCTD9"/>
    <property type="match status" value="1"/>
</dbReference>
<feature type="compositionally biased region" description="Basic and acidic residues" evidence="1">
    <location>
        <begin position="78"/>
        <end position="96"/>
    </location>
</feature>
<name>A0A1H7IHM1_9GAMM</name>
<dbReference type="RefSeq" id="WP_090251616.1">
    <property type="nucleotide sequence ID" value="NZ_FOAA01000003.1"/>
</dbReference>
<dbReference type="EMBL" id="FOAA01000003">
    <property type="protein sequence ID" value="SEK61969.1"/>
    <property type="molecule type" value="Genomic_DNA"/>
</dbReference>
<evidence type="ECO:0000256" key="2">
    <source>
        <dbReference type="SAM" id="Phobius"/>
    </source>
</evidence>
<keyword evidence="4" id="KW-1185">Reference proteome</keyword>
<feature type="region of interest" description="Disordered" evidence="1">
    <location>
        <begin position="78"/>
        <end position="120"/>
    </location>
</feature>
<proteinExistence type="predicted"/>